<sequence length="263" mass="28118">MTSSNPVLLSETKNAVLTLSLNRPERLNAANDELLFSLTEALKAAETDPAVRVVVITGAGRGFCAGQDLGDVQNREGSTNFTEHLRHTYIPLIQTIRSLKKPVITAVNGVAAGAGASLALSGDVRLWSENATLIEVFSNIALIPDAGSTWFLPRLVGAARAFEMMAFAEKVSAADGLNMGLCEQVYSAETFADDVQAYAERLAARPLNALALTKQALNFALSSSLDAALDNESVLQQLAGDHAEHEEGVRAFAEKRKPEFGKF</sequence>
<keyword evidence="3" id="KW-1185">Reference proteome</keyword>
<dbReference type="EMBL" id="CP034185">
    <property type="protein sequence ID" value="AZI44609.1"/>
    <property type="molecule type" value="Genomic_DNA"/>
</dbReference>
<dbReference type="InterPro" id="IPR014748">
    <property type="entry name" value="Enoyl-CoA_hydra_C"/>
</dbReference>
<dbReference type="Pfam" id="PF00378">
    <property type="entry name" value="ECH_1"/>
    <property type="match status" value="1"/>
</dbReference>
<accession>A0A3G8YH11</accession>
<keyword evidence="2" id="KW-0413">Isomerase</keyword>
<dbReference type="SUPFAM" id="SSF52096">
    <property type="entry name" value="ClpP/crotonase"/>
    <property type="match status" value="1"/>
</dbReference>
<evidence type="ECO:0000313" key="3">
    <source>
        <dbReference type="Proteomes" id="UP000276417"/>
    </source>
</evidence>
<dbReference type="OrthoDB" id="254175at2"/>
<proteinExistence type="inferred from homology"/>
<comment type="similarity">
    <text evidence="1">Belongs to the enoyl-CoA hydratase/isomerase family.</text>
</comment>
<protein>
    <submittedName>
        <fullName evidence="2">2-(1,2-epoxy-1,2-dihydrophenyl)acetyl-CoA isomerase</fullName>
    </submittedName>
</protein>
<dbReference type="KEGG" id="dph:EHF33_17040"/>
<dbReference type="PANTHER" id="PTHR43459">
    <property type="entry name" value="ENOYL-COA HYDRATASE"/>
    <property type="match status" value="1"/>
</dbReference>
<evidence type="ECO:0000313" key="2">
    <source>
        <dbReference type="EMBL" id="AZI44609.1"/>
    </source>
</evidence>
<dbReference type="Proteomes" id="UP000276417">
    <property type="component" value="Plasmid unnamed1"/>
</dbReference>
<reference evidence="2 3" key="1">
    <citation type="submission" date="2018-11" db="EMBL/GenBank/DDBJ databases">
        <title>Deinococcus shelandsis sp. nov., isolated from South Shetland Islands soil of Antarctica.</title>
        <authorList>
            <person name="Tian J."/>
        </authorList>
    </citation>
    <scope>NUCLEOTIDE SEQUENCE [LARGE SCALE GENOMIC DNA]</scope>
    <source>
        <strain evidence="2 3">S14-83T</strain>
        <plasmid evidence="2 3">unnamed1</plasmid>
    </source>
</reference>
<dbReference type="CDD" id="cd06558">
    <property type="entry name" value="crotonase-like"/>
    <property type="match status" value="1"/>
</dbReference>
<organism evidence="2 3">
    <name type="scientific">Deinococcus psychrotolerans</name>
    <dbReference type="NCBI Taxonomy" id="2489213"/>
    <lineage>
        <taxon>Bacteria</taxon>
        <taxon>Thermotogati</taxon>
        <taxon>Deinococcota</taxon>
        <taxon>Deinococci</taxon>
        <taxon>Deinococcales</taxon>
        <taxon>Deinococcaceae</taxon>
        <taxon>Deinococcus</taxon>
    </lineage>
</organism>
<dbReference type="InterPro" id="IPR001753">
    <property type="entry name" value="Enoyl-CoA_hydra/iso"/>
</dbReference>
<keyword evidence="2" id="KW-0614">Plasmid</keyword>
<geneLocation type="plasmid" evidence="2 3">
    <name>unnamed1</name>
</geneLocation>
<dbReference type="RefSeq" id="WP_124874412.1">
    <property type="nucleotide sequence ID" value="NZ_CP034185.1"/>
</dbReference>
<dbReference type="Gene3D" id="3.90.226.10">
    <property type="entry name" value="2-enoyl-CoA Hydratase, Chain A, domain 1"/>
    <property type="match status" value="1"/>
</dbReference>
<dbReference type="Gene3D" id="1.10.12.10">
    <property type="entry name" value="Lyase 2-enoyl-coa Hydratase, Chain A, domain 2"/>
    <property type="match status" value="1"/>
</dbReference>
<dbReference type="PANTHER" id="PTHR43459:SF1">
    <property type="entry name" value="EG:BACN32G11.4 PROTEIN"/>
    <property type="match status" value="1"/>
</dbReference>
<gene>
    <name evidence="2" type="ORF">EHF33_17040</name>
</gene>
<dbReference type="GO" id="GO:0016853">
    <property type="term" value="F:isomerase activity"/>
    <property type="evidence" value="ECO:0007669"/>
    <property type="project" value="UniProtKB-KW"/>
</dbReference>
<evidence type="ECO:0000256" key="1">
    <source>
        <dbReference type="ARBA" id="ARBA00005254"/>
    </source>
</evidence>
<dbReference type="InterPro" id="IPR029045">
    <property type="entry name" value="ClpP/crotonase-like_dom_sf"/>
</dbReference>
<name>A0A3G8YH11_9DEIO</name>
<dbReference type="AlphaFoldDB" id="A0A3G8YH11"/>